<proteinExistence type="predicted"/>
<dbReference type="WBParaSite" id="Hba_05888">
    <property type="protein sequence ID" value="Hba_05888"/>
    <property type="gene ID" value="Hba_05888"/>
</dbReference>
<reference evidence="2" key="1">
    <citation type="submission" date="2016-11" db="UniProtKB">
        <authorList>
            <consortium name="WormBaseParasite"/>
        </authorList>
    </citation>
    <scope>IDENTIFICATION</scope>
</reference>
<keyword evidence="1" id="KW-1185">Reference proteome</keyword>
<evidence type="ECO:0000313" key="1">
    <source>
        <dbReference type="Proteomes" id="UP000095283"/>
    </source>
</evidence>
<name>A0A1I7WL87_HETBA</name>
<sequence>MEVIVETDDYGLELLGTVALYLTEVVCCTKQNLRERWTMWM</sequence>
<protein>
    <submittedName>
        <fullName evidence="2">Phage protein</fullName>
    </submittedName>
</protein>
<organism evidence="1 2">
    <name type="scientific">Heterorhabditis bacteriophora</name>
    <name type="common">Entomopathogenic nematode worm</name>
    <dbReference type="NCBI Taxonomy" id="37862"/>
    <lineage>
        <taxon>Eukaryota</taxon>
        <taxon>Metazoa</taxon>
        <taxon>Ecdysozoa</taxon>
        <taxon>Nematoda</taxon>
        <taxon>Chromadorea</taxon>
        <taxon>Rhabditida</taxon>
        <taxon>Rhabditina</taxon>
        <taxon>Rhabditomorpha</taxon>
        <taxon>Strongyloidea</taxon>
        <taxon>Heterorhabditidae</taxon>
        <taxon>Heterorhabditis</taxon>
    </lineage>
</organism>
<evidence type="ECO:0000313" key="2">
    <source>
        <dbReference type="WBParaSite" id="Hba_05888"/>
    </source>
</evidence>
<dbReference type="Proteomes" id="UP000095283">
    <property type="component" value="Unplaced"/>
</dbReference>
<dbReference type="AlphaFoldDB" id="A0A1I7WL87"/>
<accession>A0A1I7WL87</accession>